<evidence type="ECO:0000259" key="1">
    <source>
        <dbReference type="Pfam" id="PF05699"/>
    </source>
</evidence>
<dbReference type="EMBL" id="CM008965">
    <property type="protein sequence ID" value="PNW83869.1"/>
    <property type="molecule type" value="Genomic_DNA"/>
</dbReference>
<dbReference type="PaxDb" id="3055-EDO98044"/>
<organism evidence="2 3">
    <name type="scientific">Chlamydomonas reinhardtii</name>
    <name type="common">Chlamydomonas smithii</name>
    <dbReference type="NCBI Taxonomy" id="3055"/>
    <lineage>
        <taxon>Eukaryota</taxon>
        <taxon>Viridiplantae</taxon>
        <taxon>Chlorophyta</taxon>
        <taxon>core chlorophytes</taxon>
        <taxon>Chlorophyceae</taxon>
        <taxon>CS clade</taxon>
        <taxon>Chlamydomonadales</taxon>
        <taxon>Chlamydomonadaceae</taxon>
        <taxon>Chlamydomonas</taxon>
    </lineage>
</organism>
<dbReference type="GeneID" id="5726056"/>
<dbReference type="AlphaFoldDB" id="A8JDJ8"/>
<protein>
    <recommendedName>
        <fullName evidence="1">HAT C-terminal dimerisation domain-containing protein</fullName>
    </recommendedName>
</protein>
<dbReference type="Gramene" id="PNW83869">
    <property type="protein sequence ID" value="PNW83869"/>
    <property type="gene ID" value="CHLRE_04g217967v5"/>
</dbReference>
<dbReference type="InParanoid" id="A8JDJ8"/>
<dbReference type="OrthoDB" id="546692at2759"/>
<keyword evidence="3" id="KW-1185">Reference proteome</keyword>
<dbReference type="KEGG" id="cre:CHLRE_04g217967v5"/>
<reference evidence="2 3" key="1">
    <citation type="journal article" date="2007" name="Science">
        <title>The Chlamydomonas genome reveals the evolution of key animal and plant functions.</title>
        <authorList>
            <person name="Merchant S.S."/>
            <person name="Prochnik S.E."/>
            <person name="Vallon O."/>
            <person name="Harris E.H."/>
            <person name="Karpowicz S.J."/>
            <person name="Witman G.B."/>
            <person name="Terry A."/>
            <person name="Salamov A."/>
            <person name="Fritz-Laylin L.K."/>
            <person name="Marechal-Drouard L."/>
            <person name="Marshall W.F."/>
            <person name="Qu L.H."/>
            <person name="Nelson D.R."/>
            <person name="Sanderfoot A.A."/>
            <person name="Spalding M.H."/>
            <person name="Kapitonov V.V."/>
            <person name="Ren Q."/>
            <person name="Ferris P."/>
            <person name="Lindquist E."/>
            <person name="Shapiro H."/>
            <person name="Lucas S.M."/>
            <person name="Grimwood J."/>
            <person name="Schmutz J."/>
            <person name="Cardol P."/>
            <person name="Cerutti H."/>
            <person name="Chanfreau G."/>
            <person name="Chen C.L."/>
            <person name="Cognat V."/>
            <person name="Croft M.T."/>
            <person name="Dent R."/>
            <person name="Dutcher S."/>
            <person name="Fernandez E."/>
            <person name="Fukuzawa H."/>
            <person name="Gonzalez-Ballester D."/>
            <person name="Gonzalez-Halphen D."/>
            <person name="Hallmann A."/>
            <person name="Hanikenne M."/>
            <person name="Hippler M."/>
            <person name="Inwood W."/>
            <person name="Jabbari K."/>
            <person name="Kalanon M."/>
            <person name="Kuras R."/>
            <person name="Lefebvre P.A."/>
            <person name="Lemaire S.D."/>
            <person name="Lobanov A.V."/>
            <person name="Lohr M."/>
            <person name="Manuell A."/>
            <person name="Meier I."/>
            <person name="Mets L."/>
            <person name="Mittag M."/>
            <person name="Mittelmeier T."/>
            <person name="Moroney J.V."/>
            <person name="Moseley J."/>
            <person name="Napoli C."/>
            <person name="Nedelcu A.M."/>
            <person name="Niyogi K."/>
            <person name="Novoselov S.V."/>
            <person name="Paulsen I.T."/>
            <person name="Pazour G."/>
            <person name="Purton S."/>
            <person name="Ral J.P."/>
            <person name="Riano-Pachon D.M."/>
            <person name="Riekhof W."/>
            <person name="Rymarquis L."/>
            <person name="Schroda M."/>
            <person name="Stern D."/>
            <person name="Umen J."/>
            <person name="Willows R."/>
            <person name="Wilson N."/>
            <person name="Zimmer S.L."/>
            <person name="Allmer J."/>
            <person name="Balk J."/>
            <person name="Bisova K."/>
            <person name="Chen C.J."/>
            <person name="Elias M."/>
            <person name="Gendler K."/>
            <person name="Hauser C."/>
            <person name="Lamb M.R."/>
            <person name="Ledford H."/>
            <person name="Long J.C."/>
            <person name="Minagawa J."/>
            <person name="Page M.D."/>
            <person name="Pan J."/>
            <person name="Pootakham W."/>
            <person name="Roje S."/>
            <person name="Rose A."/>
            <person name="Stahlberg E."/>
            <person name="Terauchi A.M."/>
            <person name="Yang P."/>
            <person name="Ball S."/>
            <person name="Bowler C."/>
            <person name="Dieckmann C.L."/>
            <person name="Gladyshev V.N."/>
            <person name="Green P."/>
            <person name="Jorgensen R."/>
            <person name="Mayfield S."/>
            <person name="Mueller-Roeber B."/>
            <person name="Rajamani S."/>
            <person name="Sayre R.T."/>
            <person name="Brokstein P."/>
            <person name="Dubchak I."/>
            <person name="Goodstein D."/>
            <person name="Hornick L."/>
            <person name="Huang Y.W."/>
            <person name="Jhaveri J."/>
            <person name="Luo Y."/>
            <person name="Martinez D."/>
            <person name="Ngau W.C."/>
            <person name="Otillar B."/>
            <person name="Poliakov A."/>
            <person name="Porter A."/>
            <person name="Szajkowski L."/>
            <person name="Werner G."/>
            <person name="Zhou K."/>
            <person name="Grigoriev I.V."/>
            <person name="Rokhsar D.S."/>
            <person name="Grossman A.R."/>
        </authorList>
    </citation>
    <scope>NUCLEOTIDE SEQUENCE [LARGE SCALE GENOMIC DNA]</scope>
    <source>
        <strain evidence="3">CC-503</strain>
    </source>
</reference>
<feature type="domain" description="HAT C-terminal dimerisation" evidence="1">
    <location>
        <begin position="57"/>
        <end position="118"/>
    </location>
</feature>
<sequence>MDPKIMRDFRRIVKKTFTSVADQAQVESELQTFRNKEGVWADAGDTAELNRQKVTGGSWHEMYSSGAPLLCKLAMRILSQPSSACACERNWSTYEFIHSPRRNKLQPGRAADLVYVFSNQRILDKMKKPGYQQEVVPWRNRWEEEEEEEDVAEDAAEDGAEEGSAAEEVDGGDTDDEVDADDDE</sequence>
<dbReference type="Proteomes" id="UP000006906">
    <property type="component" value="Chromosome 4"/>
</dbReference>
<name>A8JDJ8_CHLRE</name>
<dbReference type="RefSeq" id="XP_001700489.1">
    <property type="nucleotide sequence ID" value="XM_001700437.2"/>
</dbReference>
<dbReference type="GO" id="GO:0046983">
    <property type="term" value="F:protein dimerization activity"/>
    <property type="evidence" value="ECO:0007669"/>
    <property type="project" value="InterPro"/>
</dbReference>
<evidence type="ECO:0000313" key="2">
    <source>
        <dbReference type="EMBL" id="PNW83869.1"/>
    </source>
</evidence>
<dbReference type="STRING" id="3055.A8JDJ8"/>
<dbReference type="OMA" id="SSACACE"/>
<dbReference type="InterPro" id="IPR012337">
    <property type="entry name" value="RNaseH-like_sf"/>
</dbReference>
<accession>A8JDJ8</accession>
<proteinExistence type="predicted"/>
<dbReference type="HOGENOM" id="CLU_1470217_0_0_1"/>
<gene>
    <name evidence="2" type="ORF">CHLRE_04g217967v5</name>
</gene>
<dbReference type="Pfam" id="PF05699">
    <property type="entry name" value="Dimer_Tnp_hAT"/>
    <property type="match status" value="1"/>
</dbReference>
<dbReference type="InterPro" id="IPR008906">
    <property type="entry name" value="HATC_C_dom"/>
</dbReference>
<dbReference type="SUPFAM" id="SSF53098">
    <property type="entry name" value="Ribonuclease H-like"/>
    <property type="match status" value="1"/>
</dbReference>
<evidence type="ECO:0000313" key="3">
    <source>
        <dbReference type="Proteomes" id="UP000006906"/>
    </source>
</evidence>
<dbReference type="eggNOG" id="ENOG502SARV">
    <property type="taxonomic scope" value="Eukaryota"/>
</dbReference>